<proteinExistence type="predicted"/>
<keyword evidence="2" id="KW-1185">Reference proteome</keyword>
<evidence type="ECO:0000313" key="2">
    <source>
        <dbReference type="Proteomes" id="UP000308600"/>
    </source>
</evidence>
<organism evidence="1 2">
    <name type="scientific">Pluteus cervinus</name>
    <dbReference type="NCBI Taxonomy" id="181527"/>
    <lineage>
        <taxon>Eukaryota</taxon>
        <taxon>Fungi</taxon>
        <taxon>Dikarya</taxon>
        <taxon>Basidiomycota</taxon>
        <taxon>Agaricomycotina</taxon>
        <taxon>Agaricomycetes</taxon>
        <taxon>Agaricomycetidae</taxon>
        <taxon>Agaricales</taxon>
        <taxon>Pluteineae</taxon>
        <taxon>Pluteaceae</taxon>
        <taxon>Pluteus</taxon>
    </lineage>
</organism>
<reference evidence="1 2" key="1">
    <citation type="journal article" date="2019" name="Nat. Ecol. Evol.">
        <title>Megaphylogeny resolves global patterns of mushroom evolution.</title>
        <authorList>
            <person name="Varga T."/>
            <person name="Krizsan K."/>
            <person name="Foldi C."/>
            <person name="Dima B."/>
            <person name="Sanchez-Garcia M."/>
            <person name="Sanchez-Ramirez S."/>
            <person name="Szollosi G.J."/>
            <person name="Szarkandi J.G."/>
            <person name="Papp V."/>
            <person name="Albert L."/>
            <person name="Andreopoulos W."/>
            <person name="Angelini C."/>
            <person name="Antonin V."/>
            <person name="Barry K.W."/>
            <person name="Bougher N.L."/>
            <person name="Buchanan P."/>
            <person name="Buyck B."/>
            <person name="Bense V."/>
            <person name="Catcheside P."/>
            <person name="Chovatia M."/>
            <person name="Cooper J."/>
            <person name="Damon W."/>
            <person name="Desjardin D."/>
            <person name="Finy P."/>
            <person name="Geml J."/>
            <person name="Haridas S."/>
            <person name="Hughes K."/>
            <person name="Justo A."/>
            <person name="Karasinski D."/>
            <person name="Kautmanova I."/>
            <person name="Kiss B."/>
            <person name="Kocsube S."/>
            <person name="Kotiranta H."/>
            <person name="LaButti K.M."/>
            <person name="Lechner B.E."/>
            <person name="Liimatainen K."/>
            <person name="Lipzen A."/>
            <person name="Lukacs Z."/>
            <person name="Mihaltcheva S."/>
            <person name="Morgado L.N."/>
            <person name="Niskanen T."/>
            <person name="Noordeloos M.E."/>
            <person name="Ohm R.A."/>
            <person name="Ortiz-Santana B."/>
            <person name="Ovrebo C."/>
            <person name="Racz N."/>
            <person name="Riley R."/>
            <person name="Savchenko A."/>
            <person name="Shiryaev A."/>
            <person name="Soop K."/>
            <person name="Spirin V."/>
            <person name="Szebenyi C."/>
            <person name="Tomsovsky M."/>
            <person name="Tulloss R.E."/>
            <person name="Uehling J."/>
            <person name="Grigoriev I.V."/>
            <person name="Vagvolgyi C."/>
            <person name="Papp T."/>
            <person name="Martin F.M."/>
            <person name="Miettinen O."/>
            <person name="Hibbett D.S."/>
            <person name="Nagy L.G."/>
        </authorList>
    </citation>
    <scope>NUCLEOTIDE SEQUENCE [LARGE SCALE GENOMIC DNA]</scope>
    <source>
        <strain evidence="1 2">NL-1719</strain>
    </source>
</reference>
<dbReference type="Proteomes" id="UP000308600">
    <property type="component" value="Unassembled WGS sequence"/>
</dbReference>
<name>A0ACD3A9A2_9AGAR</name>
<accession>A0ACD3A9A2</accession>
<protein>
    <submittedName>
        <fullName evidence="1">Pyranose oxidase</fullName>
    </submittedName>
</protein>
<gene>
    <name evidence="1" type="ORF">BDN72DRAFT_862964</name>
</gene>
<evidence type="ECO:0000313" key="1">
    <source>
        <dbReference type="EMBL" id="TFK62263.1"/>
    </source>
</evidence>
<dbReference type="EMBL" id="ML208594">
    <property type="protein sequence ID" value="TFK62263.1"/>
    <property type="molecule type" value="Genomic_DNA"/>
</dbReference>
<sequence length="544" mass="60310">MTIHLTPDAVYERLTSGTHKTNSAEQDVPFYDYDVVIAGSGPVGSAYARTILEDPTIPNARVLMVEIGSQDSSVIGEHHKNSIKYQKDIDAFVNVIKAALQNVSVPPADTYIPTLVGNGWTPPVNNGTQLIFQGSNPHQIRELNLKASAVTRTVGGMATHWTCACRTPSLLSLLKQPLKNLTATPHPEEIQNNPIPKAERDPLFQRARELLNVHNDQYEFSMRHTTVKHMLLDTLPEERKVQSLPLAVERRKDNPAYVTWSGSNTVLGDVASYGDRFMLLPETRFTKLVLDSAVPNLIQGALLRDLGNDRDVLVKARAYVIATGAVGAPQVLANSGIYPDALGRNLCEQSIAFCQVVMTPEMVDSIANSPNADWQMRIAAHKASHPTDPLPIPFNDPEPQVMIPYTSDYPWHCQVHRDAFSYGDVGPRADARVVVDLRFFGKQEVNWNNRVYFPNRQLRDWIPGNTDIYGMPQATFEVQRSHNDSLNDQKMMRDMCAVADELGAYLPGSNPQFMDPGLALHITVMIALKACEAISELLKEATTA</sequence>